<organism evidence="7 8">
    <name type="scientific">Methanolobus zinderi</name>
    <dbReference type="NCBI Taxonomy" id="536044"/>
    <lineage>
        <taxon>Archaea</taxon>
        <taxon>Methanobacteriati</taxon>
        <taxon>Methanobacteriota</taxon>
        <taxon>Stenosarchaea group</taxon>
        <taxon>Methanomicrobia</taxon>
        <taxon>Methanosarcinales</taxon>
        <taxon>Methanosarcinaceae</taxon>
        <taxon>Methanolobus</taxon>
    </lineage>
</organism>
<dbReference type="EMBL" id="CP058215">
    <property type="protein sequence ID" value="QLC50357.1"/>
    <property type="molecule type" value="Genomic_DNA"/>
</dbReference>
<dbReference type="SUPFAM" id="SSF54849">
    <property type="entry name" value="GroEL-intermediate domain like"/>
    <property type="match status" value="1"/>
</dbReference>
<dbReference type="OrthoDB" id="106945at2157"/>
<gene>
    <name evidence="5 7" type="primary">groL</name>
    <name evidence="5" type="synonym">groEL</name>
    <name evidence="7" type="ORF">HWN40_08965</name>
</gene>
<dbReference type="AlphaFoldDB" id="A0A7D5E9D0"/>
<dbReference type="NCBIfam" id="NF009488">
    <property type="entry name" value="PRK12850.1"/>
    <property type="match status" value="1"/>
</dbReference>
<dbReference type="HAMAP" id="MF_00600">
    <property type="entry name" value="CH60"/>
    <property type="match status" value="1"/>
</dbReference>
<keyword evidence="8" id="KW-1185">Reference proteome</keyword>
<dbReference type="PANTHER" id="PTHR45633">
    <property type="entry name" value="60 KDA HEAT SHOCK PROTEIN, MITOCHONDRIAL"/>
    <property type="match status" value="1"/>
</dbReference>
<dbReference type="SUPFAM" id="SSF52029">
    <property type="entry name" value="GroEL apical domain-like"/>
    <property type="match status" value="1"/>
</dbReference>
<dbReference type="KEGG" id="mzi:HWN40_08965"/>
<dbReference type="NCBIfam" id="NF009489">
    <property type="entry name" value="PRK12851.1"/>
    <property type="match status" value="1"/>
</dbReference>
<evidence type="ECO:0000313" key="8">
    <source>
        <dbReference type="Proteomes" id="UP000509594"/>
    </source>
</evidence>
<dbReference type="Pfam" id="PF00118">
    <property type="entry name" value="Cpn60_TCP1"/>
    <property type="match status" value="1"/>
</dbReference>
<evidence type="ECO:0000256" key="4">
    <source>
        <dbReference type="ARBA" id="ARBA00023186"/>
    </source>
</evidence>
<comment type="similarity">
    <text evidence="1 5 6">Belongs to the chaperonin (HSP60) family.</text>
</comment>
<proteinExistence type="inferred from homology"/>
<dbReference type="GO" id="GO:0042026">
    <property type="term" value="P:protein refolding"/>
    <property type="evidence" value="ECO:0007669"/>
    <property type="project" value="UniProtKB-UniRule"/>
</dbReference>
<dbReference type="NCBIfam" id="NF000592">
    <property type="entry name" value="PRK00013.1"/>
    <property type="match status" value="1"/>
</dbReference>
<dbReference type="InterPro" id="IPR027413">
    <property type="entry name" value="GROEL-like_equatorial_sf"/>
</dbReference>
<dbReference type="FunFam" id="3.50.7.10:FF:000001">
    <property type="entry name" value="60 kDa chaperonin"/>
    <property type="match status" value="1"/>
</dbReference>
<dbReference type="Gene3D" id="3.50.7.10">
    <property type="entry name" value="GroEL"/>
    <property type="match status" value="1"/>
</dbReference>
<evidence type="ECO:0000256" key="2">
    <source>
        <dbReference type="ARBA" id="ARBA00022741"/>
    </source>
</evidence>
<evidence type="ECO:0000256" key="1">
    <source>
        <dbReference type="ARBA" id="ARBA00006607"/>
    </source>
</evidence>
<dbReference type="GO" id="GO:0005524">
    <property type="term" value="F:ATP binding"/>
    <property type="evidence" value="ECO:0007669"/>
    <property type="project" value="UniProtKB-UniRule"/>
</dbReference>
<name>A0A7D5E9D0_9EURY</name>
<dbReference type="RefSeq" id="WP_176965413.1">
    <property type="nucleotide sequence ID" value="NZ_CP058215.1"/>
</dbReference>
<keyword evidence="4 5" id="KW-0143">Chaperone</keyword>
<dbReference type="NCBIfam" id="TIGR02348">
    <property type="entry name" value="GroEL"/>
    <property type="match status" value="1"/>
</dbReference>
<dbReference type="GO" id="GO:0140662">
    <property type="term" value="F:ATP-dependent protein folding chaperone"/>
    <property type="evidence" value="ECO:0007669"/>
    <property type="project" value="InterPro"/>
</dbReference>
<dbReference type="GO" id="GO:0005737">
    <property type="term" value="C:cytoplasm"/>
    <property type="evidence" value="ECO:0007669"/>
    <property type="project" value="UniProtKB-SubCell"/>
</dbReference>
<dbReference type="NCBIfam" id="NF009487">
    <property type="entry name" value="PRK12849.1"/>
    <property type="match status" value="1"/>
</dbReference>
<dbReference type="SUPFAM" id="SSF48592">
    <property type="entry name" value="GroEL equatorial domain-like"/>
    <property type="match status" value="1"/>
</dbReference>
<accession>A0A7D5E9D0</accession>
<keyword evidence="5" id="KW-0413">Isomerase</keyword>
<keyword evidence="3 5" id="KW-0067">ATP-binding</keyword>
<evidence type="ECO:0000256" key="3">
    <source>
        <dbReference type="ARBA" id="ARBA00022840"/>
    </source>
</evidence>
<dbReference type="PRINTS" id="PR00298">
    <property type="entry name" value="CHAPERONIN60"/>
</dbReference>
<dbReference type="InterPro" id="IPR002423">
    <property type="entry name" value="Cpn60/GroEL/TCP-1"/>
</dbReference>
<keyword evidence="5" id="KW-0963">Cytoplasm</keyword>
<evidence type="ECO:0000256" key="6">
    <source>
        <dbReference type="RuleBase" id="RU000418"/>
    </source>
</evidence>
<dbReference type="Gene3D" id="1.10.560.10">
    <property type="entry name" value="GroEL-like equatorial domain"/>
    <property type="match status" value="1"/>
</dbReference>
<dbReference type="GO" id="GO:0016853">
    <property type="term" value="F:isomerase activity"/>
    <property type="evidence" value="ECO:0007669"/>
    <property type="project" value="UniProtKB-KW"/>
</dbReference>
<comment type="subcellular location">
    <subcellularLocation>
        <location evidence="5">Cytoplasm</location>
    </subcellularLocation>
</comment>
<dbReference type="CDD" id="cd03344">
    <property type="entry name" value="GroEL"/>
    <property type="match status" value="1"/>
</dbReference>
<dbReference type="InterPro" id="IPR027410">
    <property type="entry name" value="TCP-1-like_intermed_sf"/>
</dbReference>
<evidence type="ECO:0000256" key="5">
    <source>
        <dbReference type="HAMAP-Rule" id="MF_00600"/>
    </source>
</evidence>
<dbReference type="InterPro" id="IPR018370">
    <property type="entry name" value="Chaperonin_Cpn60_CS"/>
</dbReference>
<dbReference type="GeneID" id="55821802"/>
<dbReference type="InterPro" id="IPR001844">
    <property type="entry name" value="Cpn60/GroEL"/>
</dbReference>
<comment type="caution">
    <text evidence="5">Lacks conserved residue(s) required for the propagation of feature annotation.</text>
</comment>
<keyword evidence="2 5" id="KW-0547">Nucleotide-binding</keyword>
<reference evidence="7 8" key="1">
    <citation type="submission" date="2020-06" db="EMBL/GenBank/DDBJ databases">
        <title>Methanolobus halotolerans sp. nov., isolated from a saline lake Tus in Siberia.</title>
        <authorList>
            <person name="Shen Y."/>
            <person name="Chen S.-C."/>
            <person name="Lai M.-C."/>
            <person name="Huang H.-H."/>
            <person name="Chiu H.-H."/>
            <person name="Tang S.-L."/>
            <person name="Rogozin D.Y."/>
            <person name="Degermendzhy A.G."/>
        </authorList>
    </citation>
    <scope>NUCLEOTIDE SEQUENCE [LARGE SCALE GENOMIC DNA]</scope>
    <source>
        <strain evidence="7 8">DSM 21339</strain>
    </source>
</reference>
<feature type="binding site" evidence="5">
    <location>
        <position position="493"/>
    </location>
    <ligand>
        <name>ATP</name>
        <dbReference type="ChEBI" id="CHEBI:30616"/>
    </ligand>
</feature>
<dbReference type="EC" id="5.6.1.7" evidence="5"/>
<dbReference type="Gene3D" id="3.30.260.10">
    <property type="entry name" value="TCP-1-like chaperonin intermediate domain"/>
    <property type="match status" value="1"/>
</dbReference>
<dbReference type="GO" id="GO:0051082">
    <property type="term" value="F:unfolded protein binding"/>
    <property type="evidence" value="ECO:0007669"/>
    <property type="project" value="UniProtKB-UniRule"/>
</dbReference>
<dbReference type="InterPro" id="IPR027409">
    <property type="entry name" value="GroEL-like_apical_dom_sf"/>
</dbReference>
<comment type="function">
    <text evidence="5">Together with its co-chaperonin GroES, plays an essential role in assisting protein folding. The GroEL-GroES system forms a nano-cage that allows encapsulation of the non-native substrate proteins and provides a physical environment optimized to promote and accelerate protein folding.</text>
</comment>
<dbReference type="Proteomes" id="UP000509594">
    <property type="component" value="Chromosome"/>
</dbReference>
<protein>
    <recommendedName>
        <fullName evidence="5">Chaperonin GroEL</fullName>
        <ecNumber evidence="5">5.6.1.7</ecNumber>
    </recommendedName>
    <alternativeName>
        <fullName evidence="5">60 kDa chaperonin</fullName>
    </alternativeName>
    <alternativeName>
        <fullName evidence="5">Chaperonin-60</fullName>
        <shortName evidence="5">Cpn60</shortName>
    </alternativeName>
</protein>
<feature type="binding site" evidence="5">
    <location>
        <position position="413"/>
    </location>
    <ligand>
        <name>ATP</name>
        <dbReference type="ChEBI" id="CHEBI:30616"/>
    </ligand>
</feature>
<comment type="subunit">
    <text evidence="5">Forms a cylinder of 14 subunits composed of two heptameric rings stacked back-to-back. Interacts with the co-chaperonin GroES.</text>
</comment>
<sequence length="535" mass="57749">MAKQIMFDVDARKALLNGVDKVANTVKITLGPKGRNVVLDKASSPVVTNDGVTIAKEIELVDKFENMGAKLVKEVASKTQDNTGDGTTTATLLAQAIITEGLRNITSGANPIEVKRGIEKATEKVVADLKEKSKDVKDKHKITQVATISANNDEEIGNLIADAMERVGYNGVITVENAKTMETSLEVVEGMQFERGFVSPYMATDQEKMTCEFEDPYLLITDRKISTMNQIIPVLEKVAKEGRPLVMIAKDIEGDAEAALILNIIRGSLKVCAVKAPGFGDEQKEMLEDIAVLTGGVVISEDKGMKLEEFSEDMLGHARKVNIDKNKTTVVEGKGEKGAIEQRMSLIESQVNVTDAEFKKKELKKRLAKLGGGVAVIKVGAATETEVKEKKMRIDDALNATKAAVEEGVVAGGGVTLFHAASILEDMELEGDQNIGLNIVRRALEEPVRQIAVNAGREGAEVVARIKAEANEQLGYNAKTDTFEDLFEAGVIDPTKVVRSGLQNAASIASMVLTTEALVTDYDDEKDQHAPAIII</sequence>
<feature type="binding site" evidence="5">
    <location>
        <begin position="85"/>
        <end position="89"/>
    </location>
    <ligand>
        <name>ATP</name>
        <dbReference type="ChEBI" id="CHEBI:30616"/>
    </ligand>
</feature>
<feature type="binding site" evidence="5">
    <location>
        <begin position="29"/>
        <end position="32"/>
    </location>
    <ligand>
        <name>ATP</name>
        <dbReference type="ChEBI" id="CHEBI:30616"/>
    </ligand>
</feature>
<dbReference type="PROSITE" id="PS00296">
    <property type="entry name" value="CHAPERONINS_CPN60"/>
    <property type="match status" value="1"/>
</dbReference>
<evidence type="ECO:0000313" key="7">
    <source>
        <dbReference type="EMBL" id="QLC50357.1"/>
    </source>
</evidence>